<sequence>MSKRYKKRYGFRVGSSSIKIVTCNNNDIKINSYVLIYQNYSIVIDPNNFDEIEKVLDGTKLEYIFLTHEHFDHIMAVDKLREKYNAKLIAQKLTSKNIQSSSKNLSKFSEIIFDFMKKTQTSKIEEISINSADIEYEDSYNLNWYGNTFFFKHTPGHSEGSSCIYINNYLFTGDSLFEKVDTSFLGGRKTRDDYLNITMPFFYSLDKKMQVFAGHYDSFILENKLSS</sequence>
<comment type="caution">
    <text evidence="6">The sequence shown here is derived from an EMBL/GenBank/DDBJ whole genome shotgun (WGS) entry which is preliminary data.</text>
</comment>
<dbReference type="Proteomes" id="UP000239151">
    <property type="component" value="Unassembled WGS sequence"/>
</dbReference>
<reference evidence="6 7" key="1">
    <citation type="submission" date="2017-09" db="EMBL/GenBank/DDBJ databases">
        <title>Reassesment of A. cryaerophilus.</title>
        <authorList>
            <person name="Perez-Cataluna A."/>
            <person name="Collado L."/>
            <person name="Salgado O."/>
            <person name="Lefinanco V."/>
            <person name="Figueras M.J."/>
        </authorList>
    </citation>
    <scope>NUCLEOTIDE SEQUENCE [LARGE SCALE GENOMIC DNA]</scope>
    <source>
        <strain evidence="6 7">LMG 9065</strain>
    </source>
</reference>
<name>A0A2S9THA5_9BACT</name>
<protein>
    <recommendedName>
        <fullName evidence="5">Metallo-beta-lactamase domain-containing protein</fullName>
    </recommendedName>
</protein>
<proteinExistence type="predicted"/>
<keyword evidence="3" id="KW-0378">Hydrolase</keyword>
<gene>
    <name evidence="6" type="ORF">CJ670_04105</name>
</gene>
<dbReference type="PANTHER" id="PTHR46233">
    <property type="entry name" value="HYDROXYACYLGLUTATHIONE HYDROLASE GLOC"/>
    <property type="match status" value="1"/>
</dbReference>
<dbReference type="Gene3D" id="3.60.15.10">
    <property type="entry name" value="Ribonuclease Z/Hydroxyacylglutathione hydrolase-like"/>
    <property type="match status" value="1"/>
</dbReference>
<dbReference type="InterPro" id="IPR051453">
    <property type="entry name" value="MBL_Glyoxalase_II"/>
</dbReference>
<dbReference type="SMART" id="SM00849">
    <property type="entry name" value="Lactamase_B"/>
    <property type="match status" value="1"/>
</dbReference>
<evidence type="ECO:0000259" key="5">
    <source>
        <dbReference type="SMART" id="SM00849"/>
    </source>
</evidence>
<evidence type="ECO:0000256" key="2">
    <source>
        <dbReference type="ARBA" id="ARBA00022723"/>
    </source>
</evidence>
<keyword evidence="2" id="KW-0479">Metal-binding</keyword>
<organism evidence="6 7">
    <name type="scientific">Aliarcobacter cryaerophilus</name>
    <dbReference type="NCBI Taxonomy" id="28198"/>
    <lineage>
        <taxon>Bacteria</taxon>
        <taxon>Pseudomonadati</taxon>
        <taxon>Campylobacterota</taxon>
        <taxon>Epsilonproteobacteria</taxon>
        <taxon>Campylobacterales</taxon>
        <taxon>Arcobacteraceae</taxon>
        <taxon>Aliarcobacter</taxon>
    </lineage>
</organism>
<dbReference type="InterPro" id="IPR036866">
    <property type="entry name" value="RibonucZ/Hydroxyglut_hydro"/>
</dbReference>
<evidence type="ECO:0000256" key="1">
    <source>
        <dbReference type="ARBA" id="ARBA00001947"/>
    </source>
</evidence>
<evidence type="ECO:0000313" key="7">
    <source>
        <dbReference type="Proteomes" id="UP000239151"/>
    </source>
</evidence>
<dbReference type="CDD" id="cd06262">
    <property type="entry name" value="metallo-hydrolase-like_MBL-fold"/>
    <property type="match status" value="1"/>
</dbReference>
<evidence type="ECO:0000256" key="3">
    <source>
        <dbReference type="ARBA" id="ARBA00022801"/>
    </source>
</evidence>
<dbReference type="SUPFAM" id="SSF56281">
    <property type="entry name" value="Metallo-hydrolase/oxidoreductase"/>
    <property type="match status" value="1"/>
</dbReference>
<dbReference type="GO" id="GO:0016787">
    <property type="term" value="F:hydrolase activity"/>
    <property type="evidence" value="ECO:0007669"/>
    <property type="project" value="UniProtKB-KW"/>
</dbReference>
<comment type="cofactor">
    <cofactor evidence="1">
        <name>Zn(2+)</name>
        <dbReference type="ChEBI" id="CHEBI:29105"/>
    </cofactor>
</comment>
<dbReference type="EMBL" id="NXGI01000005">
    <property type="protein sequence ID" value="PRM98225.1"/>
    <property type="molecule type" value="Genomic_DNA"/>
</dbReference>
<accession>A0A2S9THA5</accession>
<dbReference type="PANTHER" id="PTHR46233:SF3">
    <property type="entry name" value="HYDROXYACYLGLUTATHIONE HYDROLASE GLOC"/>
    <property type="match status" value="1"/>
</dbReference>
<dbReference type="AlphaFoldDB" id="A0A2S9THA5"/>
<feature type="domain" description="Metallo-beta-lactamase" evidence="5">
    <location>
        <begin position="29"/>
        <end position="215"/>
    </location>
</feature>
<evidence type="ECO:0000313" key="6">
    <source>
        <dbReference type="EMBL" id="PRM98225.1"/>
    </source>
</evidence>
<evidence type="ECO:0000256" key="4">
    <source>
        <dbReference type="ARBA" id="ARBA00022833"/>
    </source>
</evidence>
<dbReference type="InterPro" id="IPR001279">
    <property type="entry name" value="Metallo-B-lactamas"/>
</dbReference>
<dbReference type="Pfam" id="PF00753">
    <property type="entry name" value="Lactamase_B"/>
    <property type="match status" value="1"/>
</dbReference>
<dbReference type="GO" id="GO:0046872">
    <property type="term" value="F:metal ion binding"/>
    <property type="evidence" value="ECO:0007669"/>
    <property type="project" value="UniProtKB-KW"/>
</dbReference>
<keyword evidence="4" id="KW-0862">Zinc</keyword>